<evidence type="ECO:0000256" key="6">
    <source>
        <dbReference type="SAM" id="MobiDB-lite"/>
    </source>
</evidence>
<feature type="domain" description="Cytochrome c" evidence="7">
    <location>
        <begin position="232"/>
        <end position="311"/>
    </location>
</feature>
<name>A0A0F9K2N8_9ZZZZ</name>
<dbReference type="AlphaFoldDB" id="A0A0F9K2N8"/>
<evidence type="ECO:0000256" key="3">
    <source>
        <dbReference type="ARBA" id="ARBA00022723"/>
    </source>
</evidence>
<sequence>DLGTIAEKINRDWLYLWIKEPKSYFHDTQMARYRFNDKELRLLIEYIMRDWDFIPEEEEDEEEEEEVERENEKTSEHEASESAEVEEITKSSIIPEGSLAEKGKRIIELSRCFICHEIEGVSDLLPIAERDDKPAEGFEGLLNDIKCMTCHNIQGKGGTFAPELTHEGSKLKESWIRDFLQTPDIIRPLLKQMPKFNLTAEEAETAVKFIEEYFVSEEIPLEKFADVEPTEEEIGKGKELYDAKGCRTCHTMAEGGVVGPTLKRVGDRLENGYIFAHLKDPYREMPDAVEPNYTLTDEEAIAITHYLMSCRSKK</sequence>
<dbReference type="InterPro" id="IPR036280">
    <property type="entry name" value="Multihaem_cyt_sf"/>
</dbReference>
<keyword evidence="4" id="KW-0249">Electron transport</keyword>
<feature type="non-terminal residue" evidence="8">
    <location>
        <position position="1"/>
    </location>
</feature>
<feature type="region of interest" description="Disordered" evidence="6">
    <location>
        <begin position="55"/>
        <end position="88"/>
    </location>
</feature>
<protein>
    <recommendedName>
        <fullName evidence="7">Cytochrome c domain-containing protein</fullName>
    </recommendedName>
</protein>
<feature type="compositionally biased region" description="Acidic residues" evidence="6">
    <location>
        <begin position="55"/>
        <end position="69"/>
    </location>
</feature>
<keyword evidence="5" id="KW-0408">Iron</keyword>
<evidence type="ECO:0000256" key="1">
    <source>
        <dbReference type="ARBA" id="ARBA00022448"/>
    </source>
</evidence>
<gene>
    <name evidence="8" type="ORF">LCGC14_1753600</name>
</gene>
<dbReference type="Pfam" id="PF13442">
    <property type="entry name" value="Cytochrome_CBB3"/>
    <property type="match status" value="2"/>
</dbReference>
<dbReference type="InterPro" id="IPR009056">
    <property type="entry name" value="Cyt_c-like_dom"/>
</dbReference>
<evidence type="ECO:0000256" key="2">
    <source>
        <dbReference type="ARBA" id="ARBA00022617"/>
    </source>
</evidence>
<accession>A0A0F9K2N8</accession>
<reference evidence="8" key="1">
    <citation type="journal article" date="2015" name="Nature">
        <title>Complex archaea that bridge the gap between prokaryotes and eukaryotes.</title>
        <authorList>
            <person name="Spang A."/>
            <person name="Saw J.H."/>
            <person name="Jorgensen S.L."/>
            <person name="Zaremba-Niedzwiedzka K."/>
            <person name="Martijn J."/>
            <person name="Lind A.E."/>
            <person name="van Eijk R."/>
            <person name="Schleper C."/>
            <person name="Guy L."/>
            <person name="Ettema T.J."/>
        </authorList>
    </citation>
    <scope>NUCLEOTIDE SEQUENCE</scope>
</reference>
<dbReference type="InterPro" id="IPR051811">
    <property type="entry name" value="Cytochrome_c550/c551-like"/>
</dbReference>
<feature type="domain" description="Cytochrome c" evidence="7">
    <location>
        <begin position="132"/>
        <end position="214"/>
    </location>
</feature>
<dbReference type="EMBL" id="LAZR01016208">
    <property type="protein sequence ID" value="KKM05488.1"/>
    <property type="molecule type" value="Genomic_DNA"/>
</dbReference>
<evidence type="ECO:0000256" key="5">
    <source>
        <dbReference type="ARBA" id="ARBA00023004"/>
    </source>
</evidence>
<dbReference type="PANTHER" id="PTHR37823">
    <property type="entry name" value="CYTOCHROME C-553-LIKE"/>
    <property type="match status" value="1"/>
</dbReference>
<proteinExistence type="predicted"/>
<dbReference type="InterPro" id="IPR036909">
    <property type="entry name" value="Cyt_c-like_dom_sf"/>
</dbReference>
<organism evidence="8">
    <name type="scientific">marine sediment metagenome</name>
    <dbReference type="NCBI Taxonomy" id="412755"/>
    <lineage>
        <taxon>unclassified sequences</taxon>
        <taxon>metagenomes</taxon>
        <taxon>ecological metagenomes</taxon>
    </lineage>
</organism>
<keyword evidence="3" id="KW-0479">Metal-binding</keyword>
<evidence type="ECO:0000256" key="4">
    <source>
        <dbReference type="ARBA" id="ARBA00022982"/>
    </source>
</evidence>
<keyword evidence="1" id="KW-0813">Transport</keyword>
<dbReference type="SUPFAM" id="SSF48695">
    <property type="entry name" value="Multiheme cytochromes"/>
    <property type="match status" value="1"/>
</dbReference>
<dbReference type="PROSITE" id="PS51007">
    <property type="entry name" value="CYTC"/>
    <property type="match status" value="2"/>
</dbReference>
<dbReference type="GO" id="GO:0046872">
    <property type="term" value="F:metal ion binding"/>
    <property type="evidence" value="ECO:0007669"/>
    <property type="project" value="UniProtKB-KW"/>
</dbReference>
<dbReference type="GO" id="GO:0009055">
    <property type="term" value="F:electron transfer activity"/>
    <property type="evidence" value="ECO:0007669"/>
    <property type="project" value="InterPro"/>
</dbReference>
<comment type="caution">
    <text evidence="8">The sequence shown here is derived from an EMBL/GenBank/DDBJ whole genome shotgun (WGS) entry which is preliminary data.</text>
</comment>
<keyword evidence="2" id="KW-0349">Heme</keyword>
<evidence type="ECO:0000313" key="8">
    <source>
        <dbReference type="EMBL" id="KKM05488.1"/>
    </source>
</evidence>
<dbReference type="Gene3D" id="1.10.760.10">
    <property type="entry name" value="Cytochrome c-like domain"/>
    <property type="match status" value="3"/>
</dbReference>
<evidence type="ECO:0000259" key="7">
    <source>
        <dbReference type="PROSITE" id="PS51007"/>
    </source>
</evidence>
<dbReference type="SUPFAM" id="SSF46626">
    <property type="entry name" value="Cytochrome c"/>
    <property type="match status" value="3"/>
</dbReference>
<feature type="compositionally biased region" description="Basic and acidic residues" evidence="6">
    <location>
        <begin position="70"/>
        <end position="80"/>
    </location>
</feature>
<dbReference type="GO" id="GO:0020037">
    <property type="term" value="F:heme binding"/>
    <property type="evidence" value="ECO:0007669"/>
    <property type="project" value="InterPro"/>
</dbReference>